<dbReference type="PANTHER" id="PTHR48057">
    <property type="entry name" value="LEUCINE-RICH REPEAT SERINE/THREONINE-PROTEIN KINASE 1"/>
    <property type="match status" value="1"/>
</dbReference>
<feature type="compositionally biased region" description="Low complexity" evidence="1">
    <location>
        <begin position="532"/>
        <end position="567"/>
    </location>
</feature>
<dbReference type="Gene3D" id="3.80.10.10">
    <property type="entry name" value="Ribonuclease Inhibitor"/>
    <property type="match status" value="1"/>
</dbReference>
<evidence type="ECO:0000256" key="1">
    <source>
        <dbReference type="SAM" id="MobiDB-lite"/>
    </source>
</evidence>
<feature type="compositionally biased region" description="Polar residues" evidence="1">
    <location>
        <begin position="493"/>
        <end position="531"/>
    </location>
</feature>
<proteinExistence type="predicted"/>
<feature type="region of interest" description="Disordered" evidence="1">
    <location>
        <begin position="295"/>
        <end position="358"/>
    </location>
</feature>
<feature type="compositionally biased region" description="Low complexity" evidence="1">
    <location>
        <begin position="424"/>
        <end position="444"/>
    </location>
</feature>
<feature type="region of interest" description="Disordered" evidence="1">
    <location>
        <begin position="926"/>
        <end position="946"/>
    </location>
</feature>
<feature type="signal peptide" evidence="3">
    <location>
        <begin position="1"/>
        <end position="24"/>
    </location>
</feature>
<dbReference type="SUPFAM" id="SSF52058">
    <property type="entry name" value="L domain-like"/>
    <property type="match status" value="1"/>
</dbReference>
<reference evidence="4" key="1">
    <citation type="submission" date="2021-01" db="EMBL/GenBank/DDBJ databases">
        <authorList>
            <person name="Corre E."/>
            <person name="Pelletier E."/>
            <person name="Niang G."/>
            <person name="Scheremetjew M."/>
            <person name="Finn R."/>
            <person name="Kale V."/>
            <person name="Holt S."/>
            <person name="Cochrane G."/>
            <person name="Meng A."/>
            <person name="Brown T."/>
            <person name="Cohen L."/>
        </authorList>
    </citation>
    <scope>NUCLEOTIDE SEQUENCE</scope>
    <source>
        <strain evidence="4">B650</strain>
    </source>
</reference>
<keyword evidence="2" id="KW-0812">Transmembrane</keyword>
<feature type="transmembrane region" description="Helical" evidence="2">
    <location>
        <begin position="883"/>
        <end position="903"/>
    </location>
</feature>
<feature type="chain" id="PRO_5030911757" description="Leucine-rich repeat-containing N-terminal plant-type domain-containing protein" evidence="3">
    <location>
        <begin position="25"/>
        <end position="1027"/>
    </location>
</feature>
<dbReference type="Pfam" id="PF00560">
    <property type="entry name" value="LRR_1"/>
    <property type="match status" value="1"/>
</dbReference>
<dbReference type="EMBL" id="HBGY01001910">
    <property type="protein sequence ID" value="CAD9557801.1"/>
    <property type="molecule type" value="Transcribed_RNA"/>
</dbReference>
<dbReference type="InterPro" id="IPR052595">
    <property type="entry name" value="LRRC69/RLP"/>
</dbReference>
<dbReference type="InterPro" id="IPR032675">
    <property type="entry name" value="LRR_dom_sf"/>
</dbReference>
<evidence type="ECO:0008006" key="5">
    <source>
        <dbReference type="Google" id="ProtNLM"/>
    </source>
</evidence>
<feature type="region of interest" description="Disordered" evidence="1">
    <location>
        <begin position="396"/>
        <end position="567"/>
    </location>
</feature>
<sequence>MNQTAFYFLSLTLLLSLHVRVCICGRFDDVYVPSDDDTAAGRGGILPAAARSRNWKNRPFVVQNNMGRFTKDADDALVEETEQATLDPAEYQALEELYHATNGNQWHNNDNWLNGGFPCNKMFRWHGVYCKEENLNATVNNLVLSDNGLRGTLPSEALASLSNLSTVGLHNNTLSGTIPTEIGSLEKLRYLWLQENRLTGTIPTGIINALSNSIPPNDSTSKNTLRVESNILTGAIMDCESILITADCGGQQPKVICDCCYMCYTSAPTPVPSFLPTAYPSSIPTVSPSALPSAYRSNAPSHLPSDVPSVEFSDNPSRMPSSSPTSLPSGDPSNHPSNYPSDVHSNAPTDVPSESPSQFPSWLPSYLPSYRPSVSSSSLPSYFPTILSSFLPSLHPSVGPSHPPSISSSNVPSLLPTAVPSSEPSLMSSAPPSNSPSIEPSILPTSTPSIEPTREPSFSPSQIPTSGPSVSQSKTPSSVPSSLPSQISTSSPNASPSQKLSNSSSVMPTLAPTSLPSNSPSIEPSKSPTFRPSTLPSITSSTIPSVTPSTVEPTSLPTPVHSHSPSNGVTVSVGVGTAPTHMPSISPSLPLASFIFSYEFNSATNLEDLDAELQDYFDSIEEDEEHCNGDNGRDIRRRLGEGRFLLVNVLNVNSIVDNSRPCSSPSSSTSCSSVSTTIEVHYDKTEFDEDYARLLILSNFLGFMEIRSIDVTLIDGDGSINDETAKLSLELGGIESRLMSGTEQAELSESILEFLREQWALSDPPIHAANVTFLSQTILIEDEGSRRNLNENITANTPVIGVTVIVEGYYMPPPDVEFDEVIVESFMEEEDAFVEILNNYPSFENASVAGVSAISMVDAVKTSAAFVTESTSTFGPFGKEGTMGLAIAGWTILWGVICYMVWIKCGASPKAKKKWIQKSIPAVNPATSVNDSGSCVNDDTDEARDEEKGYVVKDDGVDDVSSLSSMIPYDDNANDEKAVSNKDLKHAKNDSRNDSSGEGAFSSSDLRGSYIGAPDISDGNAYCIGPI</sequence>
<name>A0A7S2NT60_9STRA</name>
<keyword evidence="2" id="KW-1133">Transmembrane helix</keyword>
<dbReference type="InterPro" id="IPR001611">
    <property type="entry name" value="Leu-rich_rpt"/>
</dbReference>
<feature type="compositionally biased region" description="Low complexity" evidence="1">
    <location>
        <begin position="466"/>
        <end position="492"/>
    </location>
</feature>
<feature type="compositionally biased region" description="Polar residues" evidence="1">
    <location>
        <begin position="312"/>
        <end position="358"/>
    </location>
</feature>
<feature type="region of interest" description="Disordered" evidence="1">
    <location>
        <begin position="980"/>
        <end position="1018"/>
    </location>
</feature>
<accession>A0A7S2NT60</accession>
<keyword evidence="2" id="KW-0472">Membrane</keyword>
<dbReference type="PANTHER" id="PTHR48057:SF7">
    <property type="entry name" value="LEUCINE-RICH REPEAT SERINE_THREONINE-PROTEIN KINASE 1"/>
    <property type="match status" value="1"/>
</dbReference>
<protein>
    <recommendedName>
        <fullName evidence="5">Leucine-rich repeat-containing N-terminal plant-type domain-containing protein</fullName>
    </recommendedName>
</protein>
<feature type="compositionally biased region" description="Polar residues" evidence="1">
    <location>
        <begin position="445"/>
        <end position="465"/>
    </location>
</feature>
<evidence type="ECO:0000256" key="2">
    <source>
        <dbReference type="SAM" id="Phobius"/>
    </source>
</evidence>
<evidence type="ECO:0000313" key="4">
    <source>
        <dbReference type="EMBL" id="CAD9557801.1"/>
    </source>
</evidence>
<keyword evidence="3" id="KW-0732">Signal</keyword>
<gene>
    <name evidence="4" type="ORF">LDAN0321_LOCUS1289</name>
</gene>
<evidence type="ECO:0000256" key="3">
    <source>
        <dbReference type="SAM" id="SignalP"/>
    </source>
</evidence>
<feature type="compositionally biased region" description="Basic and acidic residues" evidence="1">
    <location>
        <begin position="980"/>
        <end position="995"/>
    </location>
</feature>
<feature type="compositionally biased region" description="Polar residues" evidence="1">
    <location>
        <begin position="926"/>
        <end position="937"/>
    </location>
</feature>
<dbReference type="AlphaFoldDB" id="A0A7S2NT60"/>
<organism evidence="4">
    <name type="scientific">Leptocylindrus danicus</name>
    <dbReference type="NCBI Taxonomy" id="163516"/>
    <lineage>
        <taxon>Eukaryota</taxon>
        <taxon>Sar</taxon>
        <taxon>Stramenopiles</taxon>
        <taxon>Ochrophyta</taxon>
        <taxon>Bacillariophyta</taxon>
        <taxon>Coscinodiscophyceae</taxon>
        <taxon>Chaetocerotophycidae</taxon>
        <taxon>Leptocylindrales</taxon>
        <taxon>Leptocylindraceae</taxon>
        <taxon>Leptocylindrus</taxon>
    </lineage>
</organism>